<organism evidence="1 2">
    <name type="scientific">Panagrolaimus sp. ES5</name>
    <dbReference type="NCBI Taxonomy" id="591445"/>
    <lineage>
        <taxon>Eukaryota</taxon>
        <taxon>Metazoa</taxon>
        <taxon>Ecdysozoa</taxon>
        <taxon>Nematoda</taxon>
        <taxon>Chromadorea</taxon>
        <taxon>Rhabditida</taxon>
        <taxon>Tylenchina</taxon>
        <taxon>Panagrolaimomorpha</taxon>
        <taxon>Panagrolaimoidea</taxon>
        <taxon>Panagrolaimidae</taxon>
        <taxon>Panagrolaimus</taxon>
    </lineage>
</organism>
<accession>A0AC34FAL7</accession>
<protein>
    <submittedName>
        <fullName evidence="2">Uncharacterized protein</fullName>
    </submittedName>
</protein>
<evidence type="ECO:0000313" key="1">
    <source>
        <dbReference type="Proteomes" id="UP000887579"/>
    </source>
</evidence>
<name>A0AC34FAL7_9BILA</name>
<reference evidence="2" key="1">
    <citation type="submission" date="2022-11" db="UniProtKB">
        <authorList>
            <consortium name="WormBaseParasite"/>
        </authorList>
    </citation>
    <scope>IDENTIFICATION</scope>
</reference>
<evidence type="ECO:0000313" key="2">
    <source>
        <dbReference type="WBParaSite" id="ES5_v2.g13961.t1"/>
    </source>
</evidence>
<sequence>MIQQQQQFFLPSTELLRGLGALLLVAFFYLFPNLLFLLMHPKSVFSVSLRTNNRHLVIIIINIIIINNIFSITSTASFLFA</sequence>
<dbReference type="WBParaSite" id="ES5_v2.g13961.t1">
    <property type="protein sequence ID" value="ES5_v2.g13961.t1"/>
    <property type="gene ID" value="ES5_v2.g13961"/>
</dbReference>
<dbReference type="Proteomes" id="UP000887579">
    <property type="component" value="Unplaced"/>
</dbReference>
<proteinExistence type="predicted"/>